<organism evidence="1 2">
    <name type="scientific">Siminovitchia thermophila</name>
    <dbReference type="NCBI Taxonomy" id="1245522"/>
    <lineage>
        <taxon>Bacteria</taxon>
        <taxon>Bacillati</taxon>
        <taxon>Bacillota</taxon>
        <taxon>Bacilli</taxon>
        <taxon>Bacillales</taxon>
        <taxon>Bacillaceae</taxon>
        <taxon>Siminovitchia</taxon>
    </lineage>
</organism>
<protein>
    <recommendedName>
        <fullName evidence="3">Lipoprotein</fullName>
    </recommendedName>
</protein>
<accession>A0ABS2RE99</accession>
<evidence type="ECO:0000313" key="1">
    <source>
        <dbReference type="EMBL" id="MBM7717193.1"/>
    </source>
</evidence>
<dbReference type="Proteomes" id="UP000823485">
    <property type="component" value="Unassembled WGS sequence"/>
</dbReference>
<gene>
    <name evidence="1" type="ORF">JOC94_004218</name>
</gene>
<dbReference type="EMBL" id="JAFBFH010000040">
    <property type="protein sequence ID" value="MBM7717193.1"/>
    <property type="molecule type" value="Genomic_DNA"/>
</dbReference>
<evidence type="ECO:0008006" key="3">
    <source>
        <dbReference type="Google" id="ProtNLM"/>
    </source>
</evidence>
<name>A0ABS2RE99_9BACI</name>
<proteinExistence type="predicted"/>
<comment type="caution">
    <text evidence="1">The sequence shown here is derived from an EMBL/GenBank/DDBJ whole genome shotgun (WGS) entry which is preliminary data.</text>
</comment>
<keyword evidence="2" id="KW-1185">Reference proteome</keyword>
<evidence type="ECO:0000313" key="2">
    <source>
        <dbReference type="Proteomes" id="UP000823485"/>
    </source>
</evidence>
<reference evidence="1 2" key="1">
    <citation type="submission" date="2021-01" db="EMBL/GenBank/DDBJ databases">
        <title>Genomic Encyclopedia of Type Strains, Phase IV (KMG-IV): sequencing the most valuable type-strain genomes for metagenomic binning, comparative biology and taxonomic classification.</title>
        <authorList>
            <person name="Goeker M."/>
        </authorList>
    </citation>
    <scope>NUCLEOTIDE SEQUENCE [LARGE SCALE GENOMIC DNA]</scope>
    <source>
        <strain evidence="1 2">DSM 105453</strain>
    </source>
</reference>
<sequence length="184" mass="20909">MKKHFIIFSSIFLVFISGCSPVKEQQPKLKIDETVKKEVNKDIKELVSTFNKTMREDVSDKSKESGHDKEYNQYLESMALATSLSELTGEVDDSLSKDFKNLGRLSLIIEEEYTKKIDAINSGQDVPKESINRLDTSIKYVLYILNDLDIILNNKEGNLKGYSHYANGEKVDAVDSMTELDTIK</sequence>
<dbReference type="RefSeq" id="WP_205180196.1">
    <property type="nucleotide sequence ID" value="NZ_JAFBFH010000040.1"/>
</dbReference>
<dbReference type="PROSITE" id="PS51257">
    <property type="entry name" value="PROKAR_LIPOPROTEIN"/>
    <property type="match status" value="1"/>
</dbReference>